<comment type="caution">
    <text evidence="6">The sequence shown here is derived from an EMBL/GenBank/DDBJ whole genome shotgun (WGS) entry which is preliminary data.</text>
</comment>
<dbReference type="PROSITE" id="PS00687">
    <property type="entry name" value="ALDEHYDE_DEHYDR_GLU"/>
    <property type="match status" value="1"/>
</dbReference>
<dbReference type="PANTHER" id="PTHR11699">
    <property type="entry name" value="ALDEHYDE DEHYDROGENASE-RELATED"/>
    <property type="match status" value="1"/>
</dbReference>
<name>A0ABS2JK97_9ACTN</name>
<dbReference type="EMBL" id="JAFEUO010000009">
    <property type="protein sequence ID" value="MBM7086284.1"/>
    <property type="molecule type" value="Genomic_DNA"/>
</dbReference>
<organism evidence="6 7">
    <name type="scientific">Micromonospora humidisoli</name>
    <dbReference type="NCBI Taxonomy" id="2807622"/>
    <lineage>
        <taxon>Bacteria</taxon>
        <taxon>Bacillati</taxon>
        <taxon>Actinomycetota</taxon>
        <taxon>Actinomycetes</taxon>
        <taxon>Micromonosporales</taxon>
        <taxon>Micromonosporaceae</taxon>
        <taxon>Micromonospora</taxon>
    </lineage>
</organism>
<keyword evidence="7" id="KW-1185">Reference proteome</keyword>
<dbReference type="Pfam" id="PF00171">
    <property type="entry name" value="Aldedh"/>
    <property type="match status" value="1"/>
</dbReference>
<proteinExistence type="inferred from homology"/>
<dbReference type="InterPro" id="IPR016160">
    <property type="entry name" value="Ald_DH_CS_CYS"/>
</dbReference>
<dbReference type="Gene3D" id="3.40.605.10">
    <property type="entry name" value="Aldehyde Dehydrogenase, Chain A, domain 1"/>
    <property type="match status" value="1"/>
</dbReference>
<dbReference type="InterPro" id="IPR016161">
    <property type="entry name" value="Ald_DH/histidinol_DH"/>
</dbReference>
<feature type="domain" description="Aldehyde dehydrogenase" evidence="5">
    <location>
        <begin position="52"/>
        <end position="511"/>
    </location>
</feature>
<evidence type="ECO:0000313" key="7">
    <source>
        <dbReference type="Proteomes" id="UP000809587"/>
    </source>
</evidence>
<gene>
    <name evidence="6" type="ORF">JQN84_27530</name>
</gene>
<sequence length="518" mass="54176">MPAAVSPRSSTPSRTHEGAATVDQLTSTLSPAVSAFVSRPRHLFIGNRFVPAADGAVLATVDPSTGRHLVDVAHAGAVDVDRAVTAARDALDGEWGSLPAAARGLLLARLADLVEAHAGEFAELEALNSGKPVTANEYVDVPAAIEHFRYYSGWPSKLEGGTIPVIAPDTLCYTRLEPVGVCAQIIPWNFPLMMAAWKLAPALAAGCSVVLKPAEQTPLTALRLAELVVEAGFPAGVVNVLPGDGRTGAALVAHPGVAKVAFTGSTEVGREIAARAGADLKRVTLELGGKSPNIILDDADVPAAVAGSYEGIFFNSGQSCVAGSRLYVHRSCHDQVLDGLVAATRQAAVGPALERGTQLGPLVSAEQYRRVRGYLVDGLAAGATMVAGEVPPAEPADGYYVRPVIFTDVTPDMRISREEIFGPVLVVTPFDDIDEVVALANDTPYGLAAGVWTRSLGRAHRLAERIRAGMFYVNTWAAGDPAAPWGGVKASGIGREMGRANLDAYLEVKTVWAGYGQL</sequence>
<evidence type="ECO:0000256" key="4">
    <source>
        <dbReference type="SAM" id="MobiDB-lite"/>
    </source>
</evidence>
<protein>
    <submittedName>
        <fullName evidence="6">Aldehyde dehydrogenase family protein</fullName>
    </submittedName>
</protein>
<accession>A0ABS2JK97</accession>
<dbReference type="SUPFAM" id="SSF53720">
    <property type="entry name" value="ALDH-like"/>
    <property type="match status" value="1"/>
</dbReference>
<reference evidence="6 7" key="1">
    <citation type="submission" date="2021-02" db="EMBL/GenBank/DDBJ databases">
        <authorList>
            <person name="Lee D.-H."/>
        </authorList>
    </citation>
    <scope>NUCLEOTIDE SEQUENCE [LARGE SCALE GENOMIC DNA]</scope>
    <source>
        <strain evidence="6 7">MMS20-R2-29</strain>
    </source>
</reference>
<dbReference type="Proteomes" id="UP000809587">
    <property type="component" value="Unassembled WGS sequence"/>
</dbReference>
<evidence type="ECO:0000259" key="5">
    <source>
        <dbReference type="Pfam" id="PF00171"/>
    </source>
</evidence>
<keyword evidence="1 3" id="KW-0560">Oxidoreductase</keyword>
<feature type="active site" evidence="2">
    <location>
        <position position="286"/>
    </location>
</feature>
<dbReference type="InterPro" id="IPR015590">
    <property type="entry name" value="Aldehyde_DH_dom"/>
</dbReference>
<dbReference type="PROSITE" id="PS00070">
    <property type="entry name" value="ALDEHYDE_DEHYDR_CYS"/>
    <property type="match status" value="1"/>
</dbReference>
<comment type="similarity">
    <text evidence="3">Belongs to the aldehyde dehydrogenase family.</text>
</comment>
<dbReference type="InterPro" id="IPR016163">
    <property type="entry name" value="Ald_DH_C"/>
</dbReference>
<evidence type="ECO:0000256" key="2">
    <source>
        <dbReference type="PROSITE-ProRule" id="PRU10007"/>
    </source>
</evidence>
<dbReference type="InterPro" id="IPR016162">
    <property type="entry name" value="Ald_DH_N"/>
</dbReference>
<evidence type="ECO:0000256" key="3">
    <source>
        <dbReference type="RuleBase" id="RU003345"/>
    </source>
</evidence>
<feature type="region of interest" description="Disordered" evidence="4">
    <location>
        <begin position="1"/>
        <end position="21"/>
    </location>
</feature>
<evidence type="ECO:0000256" key="1">
    <source>
        <dbReference type="ARBA" id="ARBA00023002"/>
    </source>
</evidence>
<evidence type="ECO:0000313" key="6">
    <source>
        <dbReference type="EMBL" id="MBM7086284.1"/>
    </source>
</evidence>
<dbReference type="InterPro" id="IPR029510">
    <property type="entry name" value="Ald_DH_CS_GLU"/>
</dbReference>
<dbReference type="Gene3D" id="3.40.309.10">
    <property type="entry name" value="Aldehyde Dehydrogenase, Chain A, domain 2"/>
    <property type="match status" value="1"/>
</dbReference>